<proteinExistence type="predicted"/>
<dbReference type="Proteomes" id="UP000002171">
    <property type="component" value="Unassembled WGS sequence"/>
</dbReference>
<sequence>MTEIRHPDIEIYVKNCTPDAISHWLAEQADSISAVSSKGQNHQLVLTFANQQVPVMIQEKVAGKAWTSVWFKKNETPWLTDLSCARNASEGLETQIRCIASGWNDGDDPDEYWKVENGSEEKIQWRT</sequence>
<accession>A0A7U8C1F7</accession>
<organism evidence="1 2">
    <name type="scientific">Neptuniibacter caesariensis</name>
    <dbReference type="NCBI Taxonomy" id="207954"/>
    <lineage>
        <taxon>Bacteria</taxon>
        <taxon>Pseudomonadati</taxon>
        <taxon>Pseudomonadota</taxon>
        <taxon>Gammaproteobacteria</taxon>
        <taxon>Oceanospirillales</taxon>
        <taxon>Oceanospirillaceae</taxon>
        <taxon>Neptuniibacter</taxon>
    </lineage>
</organism>
<dbReference type="EMBL" id="AAOW01000032">
    <property type="protein sequence ID" value="EAR59778.1"/>
    <property type="molecule type" value="Genomic_DNA"/>
</dbReference>
<dbReference type="RefSeq" id="WP_007022151.1">
    <property type="nucleotide sequence ID" value="NZ_CH724126.1"/>
</dbReference>
<dbReference type="OrthoDB" id="1495305at2"/>
<comment type="caution">
    <text evidence="1">The sequence shown here is derived from an EMBL/GenBank/DDBJ whole genome shotgun (WGS) entry which is preliminary data.</text>
</comment>
<dbReference type="AlphaFoldDB" id="A0A7U8C1F7"/>
<keyword evidence="2" id="KW-1185">Reference proteome</keyword>
<evidence type="ECO:0000313" key="2">
    <source>
        <dbReference type="Proteomes" id="UP000002171"/>
    </source>
</evidence>
<evidence type="ECO:0000313" key="1">
    <source>
        <dbReference type="EMBL" id="EAR59778.1"/>
    </source>
</evidence>
<reference evidence="1 2" key="1">
    <citation type="submission" date="2006-02" db="EMBL/GenBank/DDBJ databases">
        <authorList>
            <person name="Pinhassi J."/>
            <person name="Pedros-Alio C."/>
            <person name="Ferriera S."/>
            <person name="Johnson J."/>
            <person name="Kravitz S."/>
            <person name="Halpern A."/>
            <person name="Remington K."/>
            <person name="Beeson K."/>
            <person name="Tran B."/>
            <person name="Rogers Y.-H."/>
            <person name="Friedman R."/>
            <person name="Venter J.C."/>
        </authorList>
    </citation>
    <scope>NUCLEOTIDE SEQUENCE [LARGE SCALE GENOMIC DNA]</scope>
    <source>
        <strain evidence="1 2">MED92</strain>
    </source>
</reference>
<protein>
    <submittedName>
        <fullName evidence="1">Uncharacterized protein</fullName>
    </submittedName>
</protein>
<gene>
    <name evidence="1" type="ORF">MED92_08450</name>
</gene>
<name>A0A7U8C1F7_NEPCE</name>